<reference evidence="5" key="1">
    <citation type="journal article" date="2019" name="Curr. Biol.">
        <title>Genome Sequence of Striga asiatica Provides Insight into the Evolution of Plant Parasitism.</title>
        <authorList>
            <person name="Yoshida S."/>
            <person name="Kim S."/>
            <person name="Wafula E.K."/>
            <person name="Tanskanen J."/>
            <person name="Kim Y.M."/>
            <person name="Honaas L."/>
            <person name="Yang Z."/>
            <person name="Spallek T."/>
            <person name="Conn C.E."/>
            <person name="Ichihashi Y."/>
            <person name="Cheong K."/>
            <person name="Cui S."/>
            <person name="Der J.P."/>
            <person name="Gundlach H."/>
            <person name="Jiao Y."/>
            <person name="Hori C."/>
            <person name="Ishida J.K."/>
            <person name="Kasahara H."/>
            <person name="Kiba T."/>
            <person name="Kim M.S."/>
            <person name="Koo N."/>
            <person name="Laohavisit A."/>
            <person name="Lee Y.H."/>
            <person name="Lumba S."/>
            <person name="McCourt P."/>
            <person name="Mortimer J.C."/>
            <person name="Mutuku J.M."/>
            <person name="Nomura T."/>
            <person name="Sasaki-Sekimoto Y."/>
            <person name="Seto Y."/>
            <person name="Wang Y."/>
            <person name="Wakatake T."/>
            <person name="Sakakibara H."/>
            <person name="Demura T."/>
            <person name="Yamaguchi S."/>
            <person name="Yoneyama K."/>
            <person name="Manabe R.I."/>
            <person name="Nelson D.C."/>
            <person name="Schulman A.H."/>
            <person name="Timko M.P."/>
            <person name="dePamphilis C.W."/>
            <person name="Choi D."/>
            <person name="Shirasu K."/>
        </authorList>
    </citation>
    <scope>NUCLEOTIDE SEQUENCE [LARGE SCALE GENOMIC DNA]</scope>
    <source>
        <strain evidence="5">cv. UVA1</strain>
    </source>
</reference>
<organism evidence="4 5">
    <name type="scientific">Striga asiatica</name>
    <name type="common">Asiatic witchweed</name>
    <name type="synonym">Buchnera asiatica</name>
    <dbReference type="NCBI Taxonomy" id="4170"/>
    <lineage>
        <taxon>Eukaryota</taxon>
        <taxon>Viridiplantae</taxon>
        <taxon>Streptophyta</taxon>
        <taxon>Embryophyta</taxon>
        <taxon>Tracheophyta</taxon>
        <taxon>Spermatophyta</taxon>
        <taxon>Magnoliopsida</taxon>
        <taxon>eudicotyledons</taxon>
        <taxon>Gunneridae</taxon>
        <taxon>Pentapetalae</taxon>
        <taxon>asterids</taxon>
        <taxon>lamiids</taxon>
        <taxon>Lamiales</taxon>
        <taxon>Orobanchaceae</taxon>
        <taxon>Buchnereae</taxon>
        <taxon>Striga</taxon>
    </lineage>
</organism>
<keyword evidence="5" id="KW-1185">Reference proteome</keyword>
<comment type="caution">
    <text evidence="4">The sequence shown here is derived from an EMBL/GenBank/DDBJ whole genome shotgun (WGS) entry which is preliminary data.</text>
</comment>
<dbReference type="Pfam" id="PF03195">
    <property type="entry name" value="LOB"/>
    <property type="match status" value="1"/>
</dbReference>
<feature type="domain" description="LOB" evidence="3">
    <location>
        <begin position="3"/>
        <end position="109"/>
    </location>
</feature>
<dbReference type="PROSITE" id="PS50891">
    <property type="entry name" value="LOB"/>
    <property type="match status" value="1"/>
</dbReference>
<evidence type="ECO:0000256" key="1">
    <source>
        <dbReference type="ARBA" id="ARBA00005474"/>
    </source>
</evidence>
<sequence length="228" mass="25333">MRMSCNGCRVLRKGCSDDCTIRHCLEWIQTPESQAYATVFLAKFYGRTGLINLINAGPHNLRPDIFKSLLHEACGRIVNPIFGSVGLVWSGNWKLCQDAVEAVLRGEPITRMGKNGPAGDIRHVSKEGDVSLRRVRTRCRFKRSASKSNRWNRVWVNDGEFNRSPSHESSLSQQSEPAACESLGSPEQECVAADQESEVELDLTLGLEPPKFGWILENGVRAGLFSVS</sequence>
<dbReference type="InterPro" id="IPR004883">
    <property type="entry name" value="LOB"/>
</dbReference>
<dbReference type="PANTHER" id="PTHR31304">
    <property type="entry name" value="LOB DOMAIN-CONTAINING PROTEIN 38"/>
    <property type="match status" value="1"/>
</dbReference>
<evidence type="ECO:0000313" key="5">
    <source>
        <dbReference type="Proteomes" id="UP000325081"/>
    </source>
</evidence>
<feature type="region of interest" description="Disordered" evidence="2">
    <location>
        <begin position="163"/>
        <end position="187"/>
    </location>
</feature>
<dbReference type="GO" id="GO:0010468">
    <property type="term" value="P:regulation of gene expression"/>
    <property type="evidence" value="ECO:0007669"/>
    <property type="project" value="TreeGrafter"/>
</dbReference>
<dbReference type="EMBL" id="BKCP01012737">
    <property type="protein sequence ID" value="GER56681.1"/>
    <property type="molecule type" value="Genomic_DNA"/>
</dbReference>
<gene>
    <name evidence="4" type="ORF">STAS_34409</name>
</gene>
<name>A0A5A7RHR0_STRAF</name>
<dbReference type="Proteomes" id="UP000325081">
    <property type="component" value="Unassembled WGS sequence"/>
</dbReference>
<feature type="compositionally biased region" description="Low complexity" evidence="2">
    <location>
        <begin position="167"/>
        <end position="177"/>
    </location>
</feature>
<evidence type="ECO:0000256" key="2">
    <source>
        <dbReference type="SAM" id="MobiDB-lite"/>
    </source>
</evidence>
<protein>
    <submittedName>
        <fullName evidence="4">LOB domain-containing protein</fullName>
    </submittedName>
</protein>
<comment type="similarity">
    <text evidence="1">Belongs to the LOB domain-containing protein family.</text>
</comment>
<dbReference type="PANTHER" id="PTHR31304:SF9">
    <property type="entry name" value="LOB DOMAIN-CONTAINING PROTEIN 40"/>
    <property type="match status" value="1"/>
</dbReference>
<evidence type="ECO:0000259" key="3">
    <source>
        <dbReference type="PROSITE" id="PS50891"/>
    </source>
</evidence>
<dbReference type="AlphaFoldDB" id="A0A5A7RHR0"/>
<proteinExistence type="inferred from homology"/>
<accession>A0A5A7RHR0</accession>
<dbReference type="OrthoDB" id="1922547at2759"/>
<evidence type="ECO:0000313" key="4">
    <source>
        <dbReference type="EMBL" id="GER56681.1"/>
    </source>
</evidence>